<comment type="caution">
    <text evidence="4">The sequence shown here is derived from an EMBL/GenBank/DDBJ whole genome shotgun (WGS) entry which is preliminary data.</text>
</comment>
<evidence type="ECO:0000256" key="1">
    <source>
        <dbReference type="SAM" id="MobiDB-lite"/>
    </source>
</evidence>
<feature type="chain" id="PRO_5022949720" description="SAF domain-containing protein" evidence="2">
    <location>
        <begin position="20"/>
        <end position="428"/>
    </location>
</feature>
<dbReference type="Pfam" id="PF08666">
    <property type="entry name" value="SAF"/>
    <property type="match status" value="1"/>
</dbReference>
<name>A0A5C5XK44_9PLAN</name>
<feature type="signal peptide" evidence="2">
    <location>
        <begin position="1"/>
        <end position="19"/>
    </location>
</feature>
<evidence type="ECO:0000313" key="4">
    <source>
        <dbReference type="EMBL" id="TWT63586.1"/>
    </source>
</evidence>
<feature type="region of interest" description="Disordered" evidence="1">
    <location>
        <begin position="274"/>
        <end position="294"/>
    </location>
</feature>
<dbReference type="SMART" id="SM00858">
    <property type="entry name" value="SAF"/>
    <property type="match status" value="1"/>
</dbReference>
<dbReference type="AlphaFoldDB" id="A0A5C5XK44"/>
<dbReference type="EMBL" id="SJPG01000001">
    <property type="protein sequence ID" value="TWT63586.1"/>
    <property type="molecule type" value="Genomic_DNA"/>
</dbReference>
<dbReference type="RefSeq" id="WP_146505313.1">
    <property type="nucleotide sequence ID" value="NZ_SJPG01000001.1"/>
</dbReference>
<dbReference type="Pfam" id="PF16976">
    <property type="entry name" value="RcpC"/>
    <property type="match status" value="1"/>
</dbReference>
<accession>A0A5C5XK44</accession>
<dbReference type="PROSITE" id="PS51257">
    <property type="entry name" value="PROKAR_LIPOPROTEIN"/>
    <property type="match status" value="1"/>
</dbReference>
<evidence type="ECO:0000256" key="2">
    <source>
        <dbReference type="SAM" id="SignalP"/>
    </source>
</evidence>
<organism evidence="4 5">
    <name type="scientific">Rubinisphaera italica</name>
    <dbReference type="NCBI Taxonomy" id="2527969"/>
    <lineage>
        <taxon>Bacteria</taxon>
        <taxon>Pseudomonadati</taxon>
        <taxon>Planctomycetota</taxon>
        <taxon>Planctomycetia</taxon>
        <taxon>Planctomycetales</taxon>
        <taxon>Planctomycetaceae</taxon>
        <taxon>Rubinisphaera</taxon>
    </lineage>
</organism>
<dbReference type="InterPro" id="IPR017592">
    <property type="entry name" value="Pilus_assmbl_Flp-typ_CpaB"/>
</dbReference>
<evidence type="ECO:0000313" key="5">
    <source>
        <dbReference type="Proteomes" id="UP000316095"/>
    </source>
</evidence>
<dbReference type="InterPro" id="IPR031571">
    <property type="entry name" value="RcpC_dom"/>
</dbReference>
<keyword evidence="5" id="KW-1185">Reference proteome</keyword>
<feature type="compositionally biased region" description="Basic and acidic residues" evidence="1">
    <location>
        <begin position="285"/>
        <end position="294"/>
    </location>
</feature>
<dbReference type="NCBIfam" id="TIGR03177">
    <property type="entry name" value="pilus_cpaB"/>
    <property type="match status" value="1"/>
</dbReference>
<gene>
    <name evidence="4" type="ORF">Pan54_43400</name>
</gene>
<dbReference type="CDD" id="cd11614">
    <property type="entry name" value="SAF_CpaB_FlgA_like"/>
    <property type="match status" value="1"/>
</dbReference>
<dbReference type="OrthoDB" id="281109at2"/>
<feature type="domain" description="SAF" evidence="3">
    <location>
        <begin position="39"/>
        <end position="101"/>
    </location>
</feature>
<dbReference type="Proteomes" id="UP000316095">
    <property type="component" value="Unassembled WGS sequence"/>
</dbReference>
<evidence type="ECO:0000259" key="3">
    <source>
        <dbReference type="SMART" id="SM00858"/>
    </source>
</evidence>
<keyword evidence="2" id="KW-0732">Signal</keyword>
<reference evidence="4 5" key="1">
    <citation type="submission" date="2019-02" db="EMBL/GenBank/DDBJ databases">
        <title>Deep-cultivation of Planctomycetes and their phenomic and genomic characterization uncovers novel biology.</title>
        <authorList>
            <person name="Wiegand S."/>
            <person name="Jogler M."/>
            <person name="Boedeker C."/>
            <person name="Pinto D."/>
            <person name="Vollmers J."/>
            <person name="Rivas-Marin E."/>
            <person name="Kohn T."/>
            <person name="Peeters S.H."/>
            <person name="Heuer A."/>
            <person name="Rast P."/>
            <person name="Oberbeckmann S."/>
            <person name="Bunk B."/>
            <person name="Jeske O."/>
            <person name="Meyerdierks A."/>
            <person name="Storesund J.E."/>
            <person name="Kallscheuer N."/>
            <person name="Luecker S."/>
            <person name="Lage O.M."/>
            <person name="Pohl T."/>
            <person name="Merkel B.J."/>
            <person name="Hornburger P."/>
            <person name="Mueller R.-W."/>
            <person name="Bruemmer F."/>
            <person name="Labrenz M."/>
            <person name="Spormann A.M."/>
            <person name="Op Den Camp H."/>
            <person name="Overmann J."/>
            <person name="Amann R."/>
            <person name="Jetten M.S.M."/>
            <person name="Mascher T."/>
            <person name="Medema M.H."/>
            <person name="Devos D.P."/>
            <person name="Kaster A.-K."/>
            <person name="Ovreas L."/>
            <person name="Rohde M."/>
            <person name="Galperin M.Y."/>
            <person name="Jogler C."/>
        </authorList>
    </citation>
    <scope>NUCLEOTIDE SEQUENCE [LARGE SCALE GENOMIC DNA]</scope>
    <source>
        <strain evidence="4 5">Pan54</strain>
    </source>
</reference>
<proteinExistence type="predicted"/>
<protein>
    <recommendedName>
        <fullName evidence="3">SAF domain-containing protein</fullName>
    </recommendedName>
</protein>
<sequence length="428" mass="47144" precursor="true">MKMKTVVVLAFAVACGLIAMMGVQQMIAQKSNENADVPVKVLVASMDISPGVLLSEHNCEFKEYPTNVVPADAILTKEDYHDRGLLVPVTAGDIIRGSKLGGRGEIAASASIPMGMRTISIQVNDTKTHSGLIQPGDRVDLQISYSVRNASGLLITKTATLLEYIEVFASDSIRNLEAGESKEIKAKNISFLVTPEQSKLVQLANTRGELIPIMRSKEDSEITQSPEEIQTLISELKSGMMQEQDLVVEKKEDKEKQEPQSAAQAFKNFLSGQMAEAKPKPAPKPVDKPVEEPKPSNMWKIQIYAGEELIEQEVALPVSMTSGPNFGGQIDQTFEQEPAPVSQKIIEKPIQKEMSVEEPDLITEQPSVQHLEPKQTGVLPNGLQNLLNSFMGSSSENKDQDHQEALEFHDQFEPAETEAEEFRFPTEF</sequence>
<dbReference type="InterPro" id="IPR013974">
    <property type="entry name" value="SAF"/>
</dbReference>